<feature type="domain" description="Transglycosylase SLT" evidence="2">
    <location>
        <begin position="6"/>
        <end position="188"/>
    </location>
</feature>
<keyword evidence="1" id="KW-0732">Signal</keyword>
<evidence type="ECO:0000313" key="4">
    <source>
        <dbReference type="Proteomes" id="UP000194841"/>
    </source>
</evidence>
<dbReference type="EMBL" id="MWPV01000001">
    <property type="protein sequence ID" value="OUL59425.1"/>
    <property type="molecule type" value="Genomic_DNA"/>
</dbReference>
<name>A0A244CUZ4_PSEDV</name>
<proteinExistence type="predicted"/>
<dbReference type="Pfam" id="PF19489">
    <property type="entry name" value="SLT_4"/>
    <property type="match status" value="1"/>
</dbReference>
<feature type="chain" id="PRO_5012219045" description="Transglycosylase SLT domain-containing protein" evidence="1">
    <location>
        <begin position="21"/>
        <end position="202"/>
    </location>
</feature>
<organism evidence="3 4">
    <name type="scientific">Pseudoalteromonas ulvae</name>
    <dbReference type="NCBI Taxonomy" id="107327"/>
    <lineage>
        <taxon>Bacteria</taxon>
        <taxon>Pseudomonadati</taxon>
        <taxon>Pseudomonadota</taxon>
        <taxon>Gammaproteobacteria</taxon>
        <taxon>Alteromonadales</taxon>
        <taxon>Pseudoalteromonadaceae</taxon>
        <taxon>Pseudoalteromonas</taxon>
    </lineage>
</organism>
<dbReference type="Proteomes" id="UP000194841">
    <property type="component" value="Unassembled WGS sequence"/>
</dbReference>
<comment type="caution">
    <text evidence="3">The sequence shown here is derived from an EMBL/GenBank/DDBJ whole genome shotgun (WGS) entry which is preliminary data.</text>
</comment>
<accession>A0A244CUZ4</accession>
<dbReference type="AlphaFoldDB" id="A0A244CUZ4"/>
<sequence length="202" mass="23388">MKTKILIISCASLLSACATAPPENPHDICDIFTEKRDWYYAAKDSQEKWGAPKHVLMSMMFQESSFKHDAQPPMEYFLGFIPIGRASSAYGYSQAKTPTWQDYVRESGNSGADRDDFDDAVDFMGWFVYKTHKVNGISKWDAYAQYLNYHEGWGGYKRGSYKSKKWLMNTSHKVKRRASQYSAQLKKCEAELEKGWFMRLFT</sequence>
<dbReference type="Gene3D" id="1.10.530.10">
    <property type="match status" value="1"/>
</dbReference>
<feature type="signal peptide" evidence="1">
    <location>
        <begin position="1"/>
        <end position="20"/>
    </location>
</feature>
<keyword evidence="4" id="KW-1185">Reference proteome</keyword>
<evidence type="ECO:0000256" key="1">
    <source>
        <dbReference type="SAM" id="SignalP"/>
    </source>
</evidence>
<dbReference type="InterPro" id="IPR023346">
    <property type="entry name" value="Lysozyme-like_dom_sf"/>
</dbReference>
<dbReference type="RefSeq" id="WP_086742817.1">
    <property type="nucleotide sequence ID" value="NZ_MWPV01000001.1"/>
</dbReference>
<evidence type="ECO:0000259" key="2">
    <source>
        <dbReference type="Pfam" id="PF19489"/>
    </source>
</evidence>
<dbReference type="SUPFAM" id="SSF53955">
    <property type="entry name" value="Lysozyme-like"/>
    <property type="match status" value="1"/>
</dbReference>
<dbReference type="InterPro" id="IPR045795">
    <property type="entry name" value="SLT_4"/>
</dbReference>
<reference evidence="3 4" key="1">
    <citation type="submission" date="2017-02" db="EMBL/GenBank/DDBJ databases">
        <title>Pseudoalteromonas ulvae TC14 Genome.</title>
        <authorList>
            <person name="Molmeret M."/>
        </authorList>
    </citation>
    <scope>NUCLEOTIDE SEQUENCE [LARGE SCALE GENOMIC DNA]</scope>
    <source>
        <strain evidence="3">TC14</strain>
    </source>
</reference>
<dbReference type="PROSITE" id="PS51257">
    <property type="entry name" value="PROKAR_LIPOPROTEIN"/>
    <property type="match status" value="1"/>
</dbReference>
<evidence type="ECO:0000313" key="3">
    <source>
        <dbReference type="EMBL" id="OUL59425.1"/>
    </source>
</evidence>
<protein>
    <recommendedName>
        <fullName evidence="2">Transglycosylase SLT domain-containing protein</fullName>
    </recommendedName>
</protein>
<gene>
    <name evidence="3" type="ORF">B1199_03910</name>
</gene>
<dbReference type="OrthoDB" id="9789144at2"/>